<protein>
    <submittedName>
        <fullName evidence="1">Uncharacterized protein</fullName>
    </submittedName>
</protein>
<evidence type="ECO:0000313" key="2">
    <source>
        <dbReference type="Proteomes" id="UP000234323"/>
    </source>
</evidence>
<accession>A0A2I1HMS9</accession>
<organism evidence="1 2">
    <name type="scientific">Rhizophagus irregularis</name>
    <dbReference type="NCBI Taxonomy" id="588596"/>
    <lineage>
        <taxon>Eukaryota</taxon>
        <taxon>Fungi</taxon>
        <taxon>Fungi incertae sedis</taxon>
        <taxon>Mucoromycota</taxon>
        <taxon>Glomeromycotina</taxon>
        <taxon>Glomeromycetes</taxon>
        <taxon>Glomerales</taxon>
        <taxon>Glomeraceae</taxon>
        <taxon>Rhizophagus</taxon>
    </lineage>
</organism>
<evidence type="ECO:0000313" key="1">
    <source>
        <dbReference type="EMBL" id="PKY60123.1"/>
    </source>
</evidence>
<dbReference type="AlphaFoldDB" id="A0A2I1HMS9"/>
<sequence length="156" mass="18864">MKKLQNNFSNASILDQIKHRLNYEIIVDLYEYIEDEEFKILKLCFAKCKDRTSHRHSLCQKCIEKIIKEKKEFKKKCYRCYKSDELIEYKEDNEFLQLNLCFAKCGVKLEHKHLLCQKCINKIELEKNELRNNFNGSLNNRDIVIGYMRNKGFYSF</sequence>
<proteinExistence type="predicted"/>
<name>A0A2I1HMS9_9GLOM</name>
<reference evidence="1 2" key="1">
    <citation type="submission" date="2015-10" db="EMBL/GenBank/DDBJ databases">
        <title>Genome analyses suggest a sexual origin of heterokaryosis in a supposedly ancient asexual fungus.</title>
        <authorList>
            <person name="Ropars J."/>
            <person name="Sedzielewska K."/>
            <person name="Noel J."/>
            <person name="Charron P."/>
            <person name="Farinelli L."/>
            <person name="Marton T."/>
            <person name="Kruger M."/>
            <person name="Pelin A."/>
            <person name="Brachmann A."/>
            <person name="Corradi N."/>
        </authorList>
    </citation>
    <scope>NUCLEOTIDE SEQUENCE [LARGE SCALE GENOMIC DNA]</scope>
    <source>
        <strain evidence="1 2">A4</strain>
    </source>
</reference>
<gene>
    <name evidence="1" type="ORF">RhiirA4_483464</name>
</gene>
<dbReference type="Proteomes" id="UP000234323">
    <property type="component" value="Unassembled WGS sequence"/>
</dbReference>
<dbReference type="EMBL" id="LLXI01003984">
    <property type="protein sequence ID" value="PKY60123.1"/>
    <property type="molecule type" value="Genomic_DNA"/>
</dbReference>
<keyword evidence="2" id="KW-1185">Reference proteome</keyword>
<comment type="caution">
    <text evidence="1">The sequence shown here is derived from an EMBL/GenBank/DDBJ whole genome shotgun (WGS) entry which is preliminary data.</text>
</comment>